<reference evidence="1 2" key="1">
    <citation type="journal article" date="2021" name="Elife">
        <title>Chloroplast acquisition without the gene transfer in kleptoplastic sea slugs, Plakobranchus ocellatus.</title>
        <authorList>
            <person name="Maeda T."/>
            <person name="Takahashi S."/>
            <person name="Yoshida T."/>
            <person name="Shimamura S."/>
            <person name="Takaki Y."/>
            <person name="Nagai Y."/>
            <person name="Toyoda A."/>
            <person name="Suzuki Y."/>
            <person name="Arimoto A."/>
            <person name="Ishii H."/>
            <person name="Satoh N."/>
            <person name="Nishiyama T."/>
            <person name="Hasebe M."/>
            <person name="Maruyama T."/>
            <person name="Minagawa J."/>
            <person name="Obokata J."/>
            <person name="Shigenobu S."/>
        </authorList>
    </citation>
    <scope>NUCLEOTIDE SEQUENCE [LARGE SCALE GENOMIC DNA]</scope>
</reference>
<proteinExistence type="predicted"/>
<gene>
    <name evidence="1" type="ORF">ElyMa_006550500</name>
</gene>
<dbReference type="Proteomes" id="UP000762676">
    <property type="component" value="Unassembled WGS sequence"/>
</dbReference>
<dbReference type="AlphaFoldDB" id="A0AAV4I8A6"/>
<dbReference type="EMBL" id="BMAT01013151">
    <property type="protein sequence ID" value="GFS06663.1"/>
    <property type="molecule type" value="Genomic_DNA"/>
</dbReference>
<sequence>MALLEGSHSPGSEIAHLLPPAGIKSTVDEMYRFHRVVPCHPPHPCEQPYEAELICPPENFNAKKNAADAVPAGISTMPISDRFAFYKAREGSSRNPCQTRPWQSAAVEQPCPCSNRCPTIVRDLSYDLNYMYPACVDRPSMPSIMTPLFHEPSPYIKCSTSPKQPENLWAFETCGKRAPKRLIPHCPNTDPAVEPKFAMFVTCTPGF</sequence>
<comment type="caution">
    <text evidence="1">The sequence shown here is derived from an EMBL/GenBank/DDBJ whole genome shotgun (WGS) entry which is preliminary data.</text>
</comment>
<accession>A0AAV4I8A6</accession>
<evidence type="ECO:0000313" key="2">
    <source>
        <dbReference type="Proteomes" id="UP000762676"/>
    </source>
</evidence>
<protein>
    <submittedName>
        <fullName evidence="1">Uncharacterized protein</fullName>
    </submittedName>
</protein>
<name>A0AAV4I8A6_9GAST</name>
<evidence type="ECO:0000313" key="1">
    <source>
        <dbReference type="EMBL" id="GFS06663.1"/>
    </source>
</evidence>
<organism evidence="1 2">
    <name type="scientific">Elysia marginata</name>
    <dbReference type="NCBI Taxonomy" id="1093978"/>
    <lineage>
        <taxon>Eukaryota</taxon>
        <taxon>Metazoa</taxon>
        <taxon>Spiralia</taxon>
        <taxon>Lophotrochozoa</taxon>
        <taxon>Mollusca</taxon>
        <taxon>Gastropoda</taxon>
        <taxon>Heterobranchia</taxon>
        <taxon>Euthyneura</taxon>
        <taxon>Panpulmonata</taxon>
        <taxon>Sacoglossa</taxon>
        <taxon>Placobranchoidea</taxon>
        <taxon>Plakobranchidae</taxon>
        <taxon>Elysia</taxon>
    </lineage>
</organism>
<keyword evidence="2" id="KW-1185">Reference proteome</keyword>